<dbReference type="PANTHER" id="PTHR24388:SF54">
    <property type="entry name" value="PROTEIN ESCARGOT"/>
    <property type="match status" value="1"/>
</dbReference>
<evidence type="ECO:0000256" key="3">
    <source>
        <dbReference type="ARBA" id="ARBA00022737"/>
    </source>
</evidence>
<sequence>MKVRCAHQLTEHLREHAVLQQQVQAQEQMARQMEEQMLMQQQLEEQFMIQQAYITQTALGASLGLGWGAHTAAPAPTPIRCVCLECGREFLQRSALRQHMKEHERKPFHCSQCPADFSNPWNLARHYKEHLRHLCVVSLSDLRCNVCNENFRDDELQLRRHRALHKDVRFCR</sequence>
<dbReference type="InterPro" id="IPR013087">
    <property type="entry name" value="Znf_C2H2_type"/>
</dbReference>
<feature type="coiled-coil region" evidence="10">
    <location>
        <begin position="9"/>
        <end position="46"/>
    </location>
</feature>
<evidence type="ECO:0000313" key="13">
    <source>
        <dbReference type="RefSeq" id="XP_052122284.1"/>
    </source>
</evidence>
<feature type="domain" description="C2H2-type" evidence="11">
    <location>
        <begin position="79"/>
        <end position="114"/>
    </location>
</feature>
<evidence type="ECO:0000256" key="8">
    <source>
        <dbReference type="ARBA" id="ARBA00037948"/>
    </source>
</evidence>
<dbReference type="InterPro" id="IPR036236">
    <property type="entry name" value="Znf_C2H2_sf"/>
</dbReference>
<gene>
    <name evidence="13" type="primary">LOC127749176</name>
</gene>
<evidence type="ECO:0000256" key="1">
    <source>
        <dbReference type="ARBA" id="ARBA00004123"/>
    </source>
</evidence>
<keyword evidence="7" id="KW-0539">Nucleus</keyword>
<dbReference type="GO" id="GO:0000978">
    <property type="term" value="F:RNA polymerase II cis-regulatory region sequence-specific DNA binding"/>
    <property type="evidence" value="ECO:0007669"/>
    <property type="project" value="TreeGrafter"/>
</dbReference>
<evidence type="ECO:0000256" key="9">
    <source>
        <dbReference type="PROSITE-ProRule" id="PRU00042"/>
    </source>
</evidence>
<keyword evidence="6" id="KW-0238">DNA-binding</keyword>
<keyword evidence="12" id="KW-1185">Reference proteome</keyword>
<dbReference type="PROSITE" id="PS00028">
    <property type="entry name" value="ZINC_FINGER_C2H2_1"/>
    <property type="match status" value="1"/>
</dbReference>
<dbReference type="KEGG" id="foc:127749176"/>
<comment type="similarity">
    <text evidence="8">Belongs to the snail C2H2-type zinc-finger protein family.</text>
</comment>
<comment type="subcellular location">
    <subcellularLocation>
        <location evidence="1">Nucleus</location>
    </subcellularLocation>
</comment>
<dbReference type="OrthoDB" id="6077919at2759"/>
<evidence type="ECO:0000256" key="6">
    <source>
        <dbReference type="ARBA" id="ARBA00023125"/>
    </source>
</evidence>
<dbReference type="PROSITE" id="PS50157">
    <property type="entry name" value="ZINC_FINGER_C2H2_2"/>
    <property type="match status" value="1"/>
</dbReference>
<evidence type="ECO:0000256" key="5">
    <source>
        <dbReference type="ARBA" id="ARBA00022833"/>
    </source>
</evidence>
<dbReference type="AlphaFoldDB" id="A0A9C6WWZ7"/>
<dbReference type="SMART" id="SM00355">
    <property type="entry name" value="ZnF_C2H2"/>
    <property type="match status" value="3"/>
</dbReference>
<dbReference type="GO" id="GO:0000981">
    <property type="term" value="F:DNA-binding transcription factor activity, RNA polymerase II-specific"/>
    <property type="evidence" value="ECO:0007669"/>
    <property type="project" value="TreeGrafter"/>
</dbReference>
<accession>A0A9C6WWZ7</accession>
<keyword evidence="3" id="KW-0677">Repeat</keyword>
<dbReference type="InterPro" id="IPR050527">
    <property type="entry name" value="Snail/Krueppel_Znf"/>
</dbReference>
<reference evidence="13" key="1">
    <citation type="submission" date="2025-08" db="UniProtKB">
        <authorList>
            <consortium name="RefSeq"/>
        </authorList>
    </citation>
    <scope>IDENTIFICATION</scope>
    <source>
        <tissue evidence="13">Whole organism</tissue>
    </source>
</reference>
<evidence type="ECO:0000256" key="4">
    <source>
        <dbReference type="ARBA" id="ARBA00022771"/>
    </source>
</evidence>
<evidence type="ECO:0000256" key="10">
    <source>
        <dbReference type="SAM" id="Coils"/>
    </source>
</evidence>
<name>A0A9C6WWZ7_FRAOC</name>
<protein>
    <submittedName>
        <fullName evidence="13">Zinc finger protein 646-like</fullName>
    </submittedName>
</protein>
<keyword evidence="10" id="KW-0175">Coiled coil</keyword>
<evidence type="ECO:0000256" key="7">
    <source>
        <dbReference type="ARBA" id="ARBA00023242"/>
    </source>
</evidence>
<keyword evidence="5" id="KW-0862">Zinc</keyword>
<proteinExistence type="inferred from homology"/>
<dbReference type="Proteomes" id="UP000504606">
    <property type="component" value="Unplaced"/>
</dbReference>
<dbReference type="SUPFAM" id="SSF57667">
    <property type="entry name" value="beta-beta-alpha zinc fingers"/>
    <property type="match status" value="1"/>
</dbReference>
<keyword evidence="4 9" id="KW-0863">Zinc-finger</keyword>
<keyword evidence="2" id="KW-0479">Metal-binding</keyword>
<organism evidence="12 13">
    <name type="scientific">Frankliniella occidentalis</name>
    <name type="common">Western flower thrips</name>
    <name type="synonym">Euthrips occidentalis</name>
    <dbReference type="NCBI Taxonomy" id="133901"/>
    <lineage>
        <taxon>Eukaryota</taxon>
        <taxon>Metazoa</taxon>
        <taxon>Ecdysozoa</taxon>
        <taxon>Arthropoda</taxon>
        <taxon>Hexapoda</taxon>
        <taxon>Insecta</taxon>
        <taxon>Pterygota</taxon>
        <taxon>Neoptera</taxon>
        <taxon>Paraneoptera</taxon>
        <taxon>Thysanoptera</taxon>
        <taxon>Terebrantia</taxon>
        <taxon>Thripoidea</taxon>
        <taxon>Thripidae</taxon>
        <taxon>Frankliniella</taxon>
    </lineage>
</organism>
<dbReference type="GO" id="GO:0005634">
    <property type="term" value="C:nucleus"/>
    <property type="evidence" value="ECO:0007669"/>
    <property type="project" value="UniProtKB-SubCell"/>
</dbReference>
<dbReference type="PANTHER" id="PTHR24388">
    <property type="entry name" value="ZINC FINGER PROTEIN"/>
    <property type="match status" value="1"/>
</dbReference>
<dbReference type="RefSeq" id="XP_052122284.1">
    <property type="nucleotide sequence ID" value="XM_052266324.1"/>
</dbReference>
<evidence type="ECO:0000259" key="11">
    <source>
        <dbReference type="PROSITE" id="PS50157"/>
    </source>
</evidence>
<dbReference type="Gene3D" id="3.30.160.60">
    <property type="entry name" value="Classic Zinc Finger"/>
    <property type="match status" value="2"/>
</dbReference>
<evidence type="ECO:0000256" key="2">
    <source>
        <dbReference type="ARBA" id="ARBA00022723"/>
    </source>
</evidence>
<dbReference type="GO" id="GO:0008270">
    <property type="term" value="F:zinc ion binding"/>
    <property type="evidence" value="ECO:0007669"/>
    <property type="project" value="UniProtKB-KW"/>
</dbReference>
<dbReference type="Pfam" id="PF00096">
    <property type="entry name" value="zf-C2H2"/>
    <property type="match status" value="2"/>
</dbReference>
<evidence type="ECO:0000313" key="12">
    <source>
        <dbReference type="Proteomes" id="UP000504606"/>
    </source>
</evidence>
<dbReference type="GeneID" id="127749176"/>